<dbReference type="InterPro" id="IPR001789">
    <property type="entry name" value="Sig_transdc_resp-reg_receiver"/>
</dbReference>
<organism evidence="4 5">
    <name type="scientific">Candidatus Nitrospira kreftii</name>
    <dbReference type="NCBI Taxonomy" id="2652173"/>
    <lineage>
        <taxon>Bacteria</taxon>
        <taxon>Pseudomonadati</taxon>
        <taxon>Nitrospirota</taxon>
        <taxon>Nitrospiria</taxon>
        <taxon>Nitrospirales</taxon>
        <taxon>Nitrospiraceae</taxon>
        <taxon>Nitrospira</taxon>
    </lineage>
</organism>
<sequence length="166" mass="18311">MAFGIQNIEQEDHRPTKRIRVLLVDDHAMVRQGLRKYLNHCADMELIGEATDGAEAVHLADQFSPDVVLMDMNMPRLNGIEATSLIKSKHPSMQIIGLSFDQKPKNRTAFLKAGARVVLDKGTAHQRLQGVISRVVQNRMVSPVAASGEHVEAGQHPCLRETASAI</sequence>
<dbReference type="PANTHER" id="PTHR43228:SF1">
    <property type="entry name" value="TWO-COMPONENT RESPONSE REGULATOR ARR22"/>
    <property type="match status" value="1"/>
</dbReference>
<evidence type="ECO:0000313" key="4">
    <source>
        <dbReference type="EMBL" id="QPD02327.1"/>
    </source>
</evidence>
<proteinExistence type="predicted"/>
<accession>A0A7S8IVQ1</accession>
<dbReference type="InterPro" id="IPR052048">
    <property type="entry name" value="ST_Response_Regulator"/>
</dbReference>
<evidence type="ECO:0000256" key="2">
    <source>
        <dbReference type="SAM" id="MobiDB-lite"/>
    </source>
</evidence>
<dbReference type="KEGG" id="nkf:Nkreftii_000101"/>
<evidence type="ECO:0000259" key="3">
    <source>
        <dbReference type="PROSITE" id="PS50110"/>
    </source>
</evidence>
<evidence type="ECO:0000313" key="5">
    <source>
        <dbReference type="Proteomes" id="UP000593737"/>
    </source>
</evidence>
<dbReference type="EMBL" id="CP047423">
    <property type="protein sequence ID" value="QPD02327.1"/>
    <property type="molecule type" value="Genomic_DNA"/>
</dbReference>
<dbReference type="CDD" id="cd17535">
    <property type="entry name" value="REC_NarL-like"/>
    <property type="match status" value="1"/>
</dbReference>
<dbReference type="InterPro" id="IPR058245">
    <property type="entry name" value="NreC/VraR/RcsB-like_REC"/>
</dbReference>
<feature type="modified residue" description="4-aspartylphosphate" evidence="1">
    <location>
        <position position="71"/>
    </location>
</feature>
<feature type="domain" description="Response regulatory" evidence="3">
    <location>
        <begin position="20"/>
        <end position="136"/>
    </location>
</feature>
<feature type="region of interest" description="Disordered" evidence="2">
    <location>
        <begin position="147"/>
        <end position="166"/>
    </location>
</feature>
<evidence type="ECO:0000256" key="1">
    <source>
        <dbReference type="PROSITE-ProRule" id="PRU00169"/>
    </source>
</evidence>
<dbReference type="Pfam" id="PF00072">
    <property type="entry name" value="Response_reg"/>
    <property type="match status" value="1"/>
</dbReference>
<dbReference type="Gene3D" id="3.40.50.2300">
    <property type="match status" value="1"/>
</dbReference>
<dbReference type="InterPro" id="IPR011006">
    <property type="entry name" value="CheY-like_superfamily"/>
</dbReference>
<dbReference type="PANTHER" id="PTHR43228">
    <property type="entry name" value="TWO-COMPONENT RESPONSE REGULATOR"/>
    <property type="match status" value="1"/>
</dbReference>
<dbReference type="GO" id="GO:0000160">
    <property type="term" value="P:phosphorelay signal transduction system"/>
    <property type="evidence" value="ECO:0007669"/>
    <property type="project" value="InterPro"/>
</dbReference>
<dbReference type="SMART" id="SM00448">
    <property type="entry name" value="REC"/>
    <property type="match status" value="1"/>
</dbReference>
<keyword evidence="1" id="KW-0597">Phosphoprotein</keyword>
<gene>
    <name evidence="4" type="ORF">Nkreftii_000101</name>
</gene>
<protein>
    <recommendedName>
        <fullName evidence="3">Response regulatory domain-containing protein</fullName>
    </recommendedName>
</protein>
<dbReference type="SUPFAM" id="SSF52172">
    <property type="entry name" value="CheY-like"/>
    <property type="match status" value="1"/>
</dbReference>
<dbReference type="Proteomes" id="UP000593737">
    <property type="component" value="Chromosome"/>
</dbReference>
<dbReference type="AlphaFoldDB" id="A0A7S8IVQ1"/>
<name>A0A7S8IVQ1_9BACT</name>
<dbReference type="PROSITE" id="PS50110">
    <property type="entry name" value="RESPONSE_REGULATORY"/>
    <property type="match status" value="1"/>
</dbReference>
<reference evidence="4 5" key="1">
    <citation type="journal article" date="2020" name="ISME J.">
        <title>Enrichment and physiological characterization of a novel comammox Nitrospira indicates ammonium inhibition of complete nitrification.</title>
        <authorList>
            <person name="Sakoula D."/>
            <person name="Koch H."/>
            <person name="Frank J."/>
            <person name="Jetten M.S.M."/>
            <person name="van Kessel M.A.H.J."/>
            <person name="Lucker S."/>
        </authorList>
    </citation>
    <scope>NUCLEOTIDE SEQUENCE [LARGE SCALE GENOMIC DNA]</scope>
    <source>
        <strain evidence="4">Comreactor17</strain>
    </source>
</reference>